<dbReference type="Proteomes" id="UP000259328">
    <property type="component" value="Chromosome"/>
</dbReference>
<name>A0A3B0PS12_MYCSY</name>
<dbReference type="AlphaFoldDB" id="A0A3B0PS12"/>
<protein>
    <submittedName>
        <fullName evidence="1">Uncharacterized protein</fullName>
    </submittedName>
</protein>
<feature type="non-terminal residue" evidence="1">
    <location>
        <position position="34"/>
    </location>
</feature>
<gene>
    <name evidence="1" type="ORF">NCTC10124_00305</name>
</gene>
<reference evidence="2" key="1">
    <citation type="submission" date="2018-06" db="EMBL/GenBank/DDBJ databases">
        <authorList>
            <consortium name="Pathogen Informatics"/>
        </authorList>
    </citation>
    <scope>NUCLEOTIDE SEQUENCE [LARGE SCALE GENOMIC DNA]</scope>
    <source>
        <strain evidence="2">NCTC10124</strain>
    </source>
</reference>
<evidence type="ECO:0000313" key="1">
    <source>
        <dbReference type="EMBL" id="SYV92581.1"/>
    </source>
</evidence>
<evidence type="ECO:0000313" key="2">
    <source>
        <dbReference type="Proteomes" id="UP000259328"/>
    </source>
</evidence>
<dbReference type="EMBL" id="LS991953">
    <property type="protein sequence ID" value="SYV92581.1"/>
    <property type="molecule type" value="Genomic_DNA"/>
</dbReference>
<accession>A0A3B0PS12</accession>
<proteinExistence type="predicted"/>
<sequence length="34" mass="4022">MKDVIKVKFLSQNNVENYLDIVSLKINNGLRDNW</sequence>
<organism evidence="1 2">
    <name type="scientific">Mycoplasmopsis synoviae</name>
    <name type="common">Mycoplasma synoviae</name>
    <dbReference type="NCBI Taxonomy" id="2109"/>
    <lineage>
        <taxon>Bacteria</taxon>
        <taxon>Bacillati</taxon>
        <taxon>Mycoplasmatota</taxon>
        <taxon>Mycoplasmoidales</taxon>
        <taxon>Metamycoplasmataceae</taxon>
        <taxon>Mycoplasmopsis</taxon>
    </lineage>
</organism>